<accession>A0A8K0EUM3</accession>
<proteinExistence type="predicted"/>
<evidence type="ECO:0000313" key="3">
    <source>
        <dbReference type="Proteomes" id="UP000838412"/>
    </source>
</evidence>
<reference evidence="2" key="1">
    <citation type="submission" date="2022-01" db="EMBL/GenBank/DDBJ databases">
        <authorList>
            <person name="Braso-Vives M."/>
        </authorList>
    </citation>
    <scope>NUCLEOTIDE SEQUENCE</scope>
</reference>
<organism evidence="2 3">
    <name type="scientific">Branchiostoma lanceolatum</name>
    <name type="common">Common lancelet</name>
    <name type="synonym">Amphioxus lanceolatum</name>
    <dbReference type="NCBI Taxonomy" id="7740"/>
    <lineage>
        <taxon>Eukaryota</taxon>
        <taxon>Metazoa</taxon>
        <taxon>Chordata</taxon>
        <taxon>Cephalochordata</taxon>
        <taxon>Leptocardii</taxon>
        <taxon>Amphioxiformes</taxon>
        <taxon>Branchiostomatidae</taxon>
        <taxon>Branchiostoma</taxon>
    </lineage>
</organism>
<gene>
    <name evidence="2" type="primary">Hypp3496</name>
    <name evidence="2" type="ORF">BLAG_LOCUS20221</name>
</gene>
<name>A0A8K0EUM3_BRALA</name>
<dbReference type="EMBL" id="OV696691">
    <property type="protein sequence ID" value="CAH1266671.1"/>
    <property type="molecule type" value="Genomic_DNA"/>
</dbReference>
<feature type="region of interest" description="Disordered" evidence="1">
    <location>
        <begin position="312"/>
        <end position="349"/>
    </location>
</feature>
<sequence>MVECLVDFDEGMGLALSAGVLERPDHWTQTVWNTAQKLGLQVSYTKDEQVHRWLRRVLALPAEAIAPTLAALYEKSRGALTELARGLRRLVYTPFSGPKISDGGGMQDRVELKAMRGEEPLSSNARKLIWMGQSSRKRAKERGRSLEKVENSCSATWTDRSKKRVEEILDESYLSSESRGDEGQEGFIVHPLAWGSKSRGDEGQEGFRIHPLACGSKSLRKLKDSLDKVCSHRGAAFSRGETLWSLAKVENSCSATWTDRSNKRVGEILDKAYMYSESSGDEGQEGLRIHPLAWGSKSLRKLKDSIDKVCPHRGAAREPADDVEQAGTRGRPRAGNQKEKEPEAGRQFNRLKYGEWNTLPGTVTTAPTVESFRARLEACPP</sequence>
<evidence type="ECO:0000313" key="2">
    <source>
        <dbReference type="EMBL" id="CAH1266671.1"/>
    </source>
</evidence>
<protein>
    <submittedName>
        <fullName evidence="2">Hypp3496 protein</fullName>
    </submittedName>
</protein>
<dbReference type="Proteomes" id="UP000838412">
    <property type="component" value="Chromosome 6"/>
</dbReference>
<dbReference type="AlphaFoldDB" id="A0A8K0EUM3"/>
<evidence type="ECO:0000256" key="1">
    <source>
        <dbReference type="SAM" id="MobiDB-lite"/>
    </source>
</evidence>
<keyword evidence="3" id="KW-1185">Reference proteome</keyword>